<dbReference type="InterPro" id="IPR001810">
    <property type="entry name" value="F-box_dom"/>
</dbReference>
<dbReference type="ExpressionAtlas" id="M8CGU0">
    <property type="expression patterns" value="baseline"/>
</dbReference>
<reference evidence="2" key="1">
    <citation type="submission" date="2015-06" db="UniProtKB">
        <authorList>
            <consortium name="EnsemblPlants"/>
        </authorList>
    </citation>
    <scope>IDENTIFICATION</scope>
</reference>
<feature type="domain" description="F-box" evidence="1">
    <location>
        <begin position="2"/>
        <end position="35"/>
    </location>
</feature>
<dbReference type="PANTHER" id="PTHR32133">
    <property type="entry name" value="OS07G0120400 PROTEIN"/>
    <property type="match status" value="1"/>
</dbReference>
<name>M8CGU0_AEGTA</name>
<protein>
    <recommendedName>
        <fullName evidence="1">F-box domain-containing protein</fullName>
    </recommendedName>
</protein>
<evidence type="ECO:0000313" key="2">
    <source>
        <dbReference type="EnsemblPlants" id="EMT26412"/>
    </source>
</evidence>
<organism evidence="2">
    <name type="scientific">Aegilops tauschii</name>
    <name type="common">Tausch's goatgrass</name>
    <name type="synonym">Aegilops squarrosa</name>
    <dbReference type="NCBI Taxonomy" id="37682"/>
    <lineage>
        <taxon>Eukaryota</taxon>
        <taxon>Viridiplantae</taxon>
        <taxon>Streptophyta</taxon>
        <taxon>Embryophyta</taxon>
        <taxon>Tracheophyta</taxon>
        <taxon>Spermatophyta</taxon>
        <taxon>Magnoliopsida</taxon>
        <taxon>Liliopsida</taxon>
        <taxon>Poales</taxon>
        <taxon>Poaceae</taxon>
        <taxon>BOP clade</taxon>
        <taxon>Pooideae</taxon>
        <taxon>Triticodae</taxon>
        <taxon>Triticeae</taxon>
        <taxon>Triticinae</taxon>
        <taxon>Aegilops</taxon>
    </lineage>
</organism>
<sequence>MEILLRLPPEPSSLPRASAVCKCWQCAVTDPRFHSRFCQHHRKPPILGFFMEGVDGIVFKPVLDPPNRIPGRRFQLRLHSICRVSGSAARLLGCRHGRVLITDWLFKVLIVIAPITGTGVVAFILVSCNLPDLLQDSHEWIHSQNEKHRRTKGRCNC</sequence>
<dbReference type="PANTHER" id="PTHR32133:SF266">
    <property type="entry name" value="F-BOX DOMAIN-CONTAINING PROTEIN"/>
    <property type="match status" value="1"/>
</dbReference>
<dbReference type="SUPFAM" id="SSF81383">
    <property type="entry name" value="F-box domain"/>
    <property type="match status" value="1"/>
</dbReference>
<evidence type="ECO:0000259" key="1">
    <source>
        <dbReference type="Pfam" id="PF00646"/>
    </source>
</evidence>
<dbReference type="AlphaFoldDB" id="M8CGU0"/>
<accession>M8CGU0</accession>
<dbReference type="Pfam" id="PF00646">
    <property type="entry name" value="F-box"/>
    <property type="match status" value="1"/>
</dbReference>
<dbReference type="InterPro" id="IPR036047">
    <property type="entry name" value="F-box-like_dom_sf"/>
</dbReference>
<dbReference type="EnsemblPlants" id="EMT26412">
    <property type="protein sequence ID" value="EMT26412"/>
    <property type="gene ID" value="F775_42859"/>
</dbReference>
<proteinExistence type="predicted"/>